<dbReference type="Gene3D" id="1.10.3210.10">
    <property type="entry name" value="Hypothetical protein af1432"/>
    <property type="match status" value="1"/>
</dbReference>
<dbReference type="Pfam" id="PF13487">
    <property type="entry name" value="HD_5"/>
    <property type="match status" value="1"/>
</dbReference>
<evidence type="ECO:0000313" key="3">
    <source>
        <dbReference type="EMBL" id="KYG63229.1"/>
    </source>
</evidence>
<comment type="caution">
    <text evidence="3">The sequence shown here is derived from an EMBL/GenBank/DDBJ whole genome shotgun (WGS) entry which is preliminary data.</text>
</comment>
<dbReference type="EMBL" id="LUKE01000004">
    <property type="protein sequence ID" value="KYG63229.1"/>
    <property type="molecule type" value="Genomic_DNA"/>
</dbReference>
<gene>
    <name evidence="3" type="ORF">AZI86_15445</name>
</gene>
<evidence type="ECO:0000259" key="2">
    <source>
        <dbReference type="PROSITE" id="PS51832"/>
    </source>
</evidence>
<dbReference type="PANTHER" id="PTHR45228:SF4">
    <property type="entry name" value="LIPOPROTEIN"/>
    <property type="match status" value="1"/>
</dbReference>
<dbReference type="CDD" id="cd00077">
    <property type="entry name" value="HDc"/>
    <property type="match status" value="1"/>
</dbReference>
<dbReference type="AlphaFoldDB" id="A0A150WIB0"/>
<dbReference type="InterPro" id="IPR003607">
    <property type="entry name" value="HD/PDEase_dom"/>
</dbReference>
<dbReference type="OrthoDB" id="5291169at2"/>
<dbReference type="SUPFAM" id="SSF109604">
    <property type="entry name" value="HD-domain/PDEase-like"/>
    <property type="match status" value="1"/>
</dbReference>
<dbReference type="InterPro" id="IPR052020">
    <property type="entry name" value="Cyclic_di-GMP/3'3'-cGAMP_PDE"/>
</dbReference>
<organism evidence="3 4">
    <name type="scientific">Bdellovibrio bacteriovorus</name>
    <dbReference type="NCBI Taxonomy" id="959"/>
    <lineage>
        <taxon>Bacteria</taxon>
        <taxon>Pseudomonadati</taxon>
        <taxon>Bdellovibrionota</taxon>
        <taxon>Bdellovibrionia</taxon>
        <taxon>Bdellovibrionales</taxon>
        <taxon>Pseudobdellovibrionaceae</taxon>
        <taxon>Bdellovibrio</taxon>
    </lineage>
</organism>
<proteinExistence type="predicted"/>
<sequence>MSSSWGDIPAWAYEAAQALMQSLKVVDPVTYAHCCRVGEMARKLARDAGLNEYEQKVAEFSGLFHDIGKIGVPQSIIAKPGKLDEAEHLMMQNHPVMSEQIVEPLAKHDFFAALLPGIRGHHERMDGAGYPDKILGEDIPMVARIILVVDTYDAMSQTRAYRKGLPDDVVYAELKRCSGTQFDPRLVQVFLQAHEGWKKQTNDLETFERIIKKTA</sequence>
<dbReference type="SMART" id="SM00471">
    <property type="entry name" value="HDc"/>
    <property type="match status" value="1"/>
</dbReference>
<dbReference type="PROSITE" id="PS51832">
    <property type="entry name" value="HD_GYP"/>
    <property type="match status" value="1"/>
</dbReference>
<dbReference type="InterPro" id="IPR006674">
    <property type="entry name" value="HD_domain"/>
</dbReference>
<evidence type="ECO:0000313" key="4">
    <source>
        <dbReference type="Proteomes" id="UP000075320"/>
    </source>
</evidence>
<keyword evidence="4" id="KW-1185">Reference proteome</keyword>
<protein>
    <submittedName>
        <fullName evidence="3">Integral HD domain-containing protein</fullName>
    </submittedName>
</protein>
<feature type="domain" description="HD-GYP" evidence="2">
    <location>
        <begin position="8"/>
        <end position="206"/>
    </location>
</feature>
<dbReference type="PANTHER" id="PTHR45228">
    <property type="entry name" value="CYCLIC DI-GMP PHOSPHODIESTERASE TM_0186-RELATED"/>
    <property type="match status" value="1"/>
</dbReference>
<dbReference type="InterPro" id="IPR037522">
    <property type="entry name" value="HD_GYP_dom"/>
</dbReference>
<reference evidence="3 4" key="1">
    <citation type="submission" date="2016-03" db="EMBL/GenBank/DDBJ databases">
        <authorList>
            <person name="Ploux O."/>
        </authorList>
    </citation>
    <scope>NUCLEOTIDE SEQUENCE [LARGE SCALE GENOMIC DNA]</scope>
    <source>
        <strain evidence="3 4">R0</strain>
    </source>
</reference>
<evidence type="ECO:0000259" key="1">
    <source>
        <dbReference type="PROSITE" id="PS51831"/>
    </source>
</evidence>
<name>A0A150WIB0_BDEBC</name>
<accession>A0A150WIB0</accession>
<dbReference type="Proteomes" id="UP000075320">
    <property type="component" value="Unassembled WGS sequence"/>
</dbReference>
<feature type="domain" description="HD" evidence="1">
    <location>
        <begin position="30"/>
        <end position="155"/>
    </location>
</feature>
<dbReference type="PROSITE" id="PS51831">
    <property type="entry name" value="HD"/>
    <property type="match status" value="1"/>
</dbReference>